<proteinExistence type="predicted"/>
<reference evidence="1" key="1">
    <citation type="submission" date="2020-03" db="EMBL/GenBank/DDBJ databases">
        <title>The deep terrestrial virosphere.</title>
        <authorList>
            <person name="Holmfeldt K."/>
            <person name="Nilsson E."/>
            <person name="Simone D."/>
            <person name="Lopez-Fernandez M."/>
            <person name="Wu X."/>
            <person name="de Brujin I."/>
            <person name="Lundin D."/>
            <person name="Andersson A."/>
            <person name="Bertilsson S."/>
            <person name="Dopson M."/>
        </authorList>
    </citation>
    <scope>NUCLEOTIDE SEQUENCE</scope>
    <source>
        <strain evidence="1">MM415B05366</strain>
    </source>
</reference>
<evidence type="ECO:0000313" key="1">
    <source>
        <dbReference type="EMBL" id="QJA95475.1"/>
    </source>
</evidence>
<protein>
    <submittedName>
        <fullName evidence="1">Uncharacterized protein</fullName>
    </submittedName>
</protein>
<dbReference type="AlphaFoldDB" id="A0A6M3LSB8"/>
<organism evidence="1">
    <name type="scientific">viral metagenome</name>
    <dbReference type="NCBI Taxonomy" id="1070528"/>
    <lineage>
        <taxon>unclassified sequences</taxon>
        <taxon>metagenomes</taxon>
        <taxon>organismal metagenomes</taxon>
    </lineage>
</organism>
<dbReference type="EMBL" id="MT143317">
    <property type="protein sequence ID" value="QJA95475.1"/>
    <property type="molecule type" value="Genomic_DNA"/>
</dbReference>
<gene>
    <name evidence="1" type="ORF">MM415B05366_0006</name>
</gene>
<accession>A0A6M3LSB8</accession>
<sequence>MKTKMHKMVDAVLYYTKSICSMMGAGRHIRHTQKLAKMLRDRAGIRRIACAYAKAERDEDAAKKLDEVIEYVKTGDAKNLTGRN</sequence>
<name>A0A6M3LSB8_9ZZZZ</name>